<evidence type="ECO:0000256" key="2">
    <source>
        <dbReference type="ARBA" id="ARBA00001947"/>
    </source>
</evidence>
<dbReference type="FunFam" id="3.20.20.10:FF:000016">
    <property type="entry name" value="D-serine dehydratase"/>
    <property type="match status" value="1"/>
</dbReference>
<dbReference type="InterPro" id="IPR026956">
    <property type="entry name" value="D-ser_dehydrat-like_dom"/>
</dbReference>
<evidence type="ECO:0000313" key="15">
    <source>
        <dbReference type="EMBL" id="KAF2717215.1"/>
    </source>
</evidence>
<evidence type="ECO:0000256" key="13">
    <source>
        <dbReference type="ARBA" id="ARBA00075219"/>
    </source>
</evidence>
<protein>
    <recommendedName>
        <fullName evidence="12">D-serine dehydratase</fullName>
        <ecNumber evidence="11">4.3.1.18</ecNumber>
    </recommendedName>
    <alternativeName>
        <fullName evidence="13">D-serine deaminase</fullName>
    </alternativeName>
</protein>
<dbReference type="OrthoDB" id="20198at2759"/>
<dbReference type="InterPro" id="IPR051466">
    <property type="entry name" value="D-amino_acid_metab_enzyme"/>
</dbReference>
<dbReference type="Pfam" id="PF14031">
    <property type="entry name" value="D-ser_dehydrat"/>
    <property type="match status" value="1"/>
</dbReference>
<comment type="catalytic activity">
    <reaction evidence="9">
        <text>D-serine = pyruvate + NH4(+)</text>
        <dbReference type="Rhea" id="RHEA:13977"/>
        <dbReference type="ChEBI" id="CHEBI:15361"/>
        <dbReference type="ChEBI" id="CHEBI:28938"/>
        <dbReference type="ChEBI" id="CHEBI:35247"/>
        <dbReference type="EC" id="4.3.1.18"/>
    </reaction>
    <physiologicalReaction direction="left-to-right" evidence="9">
        <dbReference type="Rhea" id="RHEA:13978"/>
    </physiologicalReaction>
</comment>
<dbReference type="GO" id="GO:0046872">
    <property type="term" value="F:metal ion binding"/>
    <property type="evidence" value="ECO:0007669"/>
    <property type="project" value="UniProtKB-KW"/>
</dbReference>
<dbReference type="InterPro" id="IPR042208">
    <property type="entry name" value="D-ser_dehydrat-like_sf"/>
</dbReference>
<comment type="function">
    <text evidence="10">Catalyzes the conversion of D-serine to pyruvate and ammonia. May play a role in D-serine detoxification.</text>
</comment>
<dbReference type="Proteomes" id="UP000799441">
    <property type="component" value="Unassembled WGS sequence"/>
</dbReference>
<comment type="cofactor">
    <cofactor evidence="2">
        <name>Zn(2+)</name>
        <dbReference type="ChEBI" id="CHEBI:29105"/>
    </cofactor>
</comment>
<evidence type="ECO:0000256" key="4">
    <source>
        <dbReference type="ARBA" id="ARBA00022575"/>
    </source>
</evidence>
<dbReference type="PANTHER" id="PTHR28004:SF2">
    <property type="entry name" value="D-SERINE DEHYDRATASE"/>
    <property type="match status" value="1"/>
</dbReference>
<dbReference type="GO" id="GO:0009636">
    <property type="term" value="P:response to toxic substance"/>
    <property type="evidence" value="ECO:0007669"/>
    <property type="project" value="UniProtKB-KW"/>
</dbReference>
<keyword evidence="8" id="KW-0456">Lyase</keyword>
<dbReference type="PANTHER" id="PTHR28004">
    <property type="entry name" value="ZGC:162816-RELATED"/>
    <property type="match status" value="1"/>
</dbReference>
<evidence type="ECO:0000256" key="7">
    <source>
        <dbReference type="ARBA" id="ARBA00022898"/>
    </source>
</evidence>
<gene>
    <name evidence="15" type="ORF">K431DRAFT_233629</name>
</gene>
<dbReference type="InterPro" id="IPR001608">
    <property type="entry name" value="Ala_racemase_N"/>
</dbReference>
<dbReference type="GO" id="GO:0008721">
    <property type="term" value="F:D-serine ammonia-lyase activity"/>
    <property type="evidence" value="ECO:0007669"/>
    <property type="project" value="UniProtKB-EC"/>
</dbReference>
<dbReference type="GO" id="GO:0036088">
    <property type="term" value="P:D-serine catabolic process"/>
    <property type="evidence" value="ECO:0007669"/>
    <property type="project" value="TreeGrafter"/>
</dbReference>
<dbReference type="Gene3D" id="2.40.37.20">
    <property type="entry name" value="D-serine dehydratase-like domain"/>
    <property type="match status" value="1"/>
</dbReference>
<evidence type="ECO:0000256" key="3">
    <source>
        <dbReference type="ARBA" id="ARBA00005323"/>
    </source>
</evidence>
<keyword evidence="7" id="KW-0663">Pyridoxal phosphate</keyword>
<keyword evidence="6" id="KW-0862">Zinc</keyword>
<dbReference type="EMBL" id="MU003849">
    <property type="protein sequence ID" value="KAF2717215.1"/>
    <property type="molecule type" value="Genomic_DNA"/>
</dbReference>
<evidence type="ECO:0000256" key="10">
    <source>
        <dbReference type="ARBA" id="ARBA00055764"/>
    </source>
</evidence>
<evidence type="ECO:0000259" key="14">
    <source>
        <dbReference type="SMART" id="SM01119"/>
    </source>
</evidence>
<accession>A0A9P4Q0G9</accession>
<dbReference type="AlphaFoldDB" id="A0A9P4Q0G9"/>
<keyword evidence="5" id="KW-0479">Metal-binding</keyword>
<dbReference type="SMART" id="SM01119">
    <property type="entry name" value="D-ser_dehydrat"/>
    <property type="match status" value="1"/>
</dbReference>
<sequence>MALTSPAQYPTPSEATLKLQFVGKQIKDVQAPAVIIDAAVVRRNCKLMLDTTEKLGLGFRAHVKTHKTIQLSKFQVGHTSKSMKLVASTVAEIENLMPWLLESKLEGKSVNVLFGLPVSPSSIPRLANVARILGDGSVGVFVDHPTHVKLLDAVPAEAWPGKIPAWINIDVGYHREGVAPESKQLADLGYAFAAANRVHVAGIYTHLGSSYAVSSPEEALKDLSSELRGLEDGAVSFLKCAGAEVAAPSSGSEKITLSLGATPTATAAQNILHQNTELTREYKELLEKVNKSFAVEIHAGVYPLMDMQQLATRARPQKSSNDEGTSLLDFQTLGLRTLVEVNSLYPDRSDKQEAMVAGGSIVLGREPCKSYPGWGVVTPWPAKLGESQIYDPEGSRTGWIVGKVSQEHGNLVWEGPAEKFRKLEIGQKLLVWPNHACIAGAGFGWYLVVDSDQKDPDQIIDVWVRFRGW</sequence>
<evidence type="ECO:0000256" key="8">
    <source>
        <dbReference type="ARBA" id="ARBA00023239"/>
    </source>
</evidence>
<evidence type="ECO:0000256" key="12">
    <source>
        <dbReference type="ARBA" id="ARBA00069616"/>
    </source>
</evidence>
<evidence type="ECO:0000256" key="5">
    <source>
        <dbReference type="ARBA" id="ARBA00022723"/>
    </source>
</evidence>
<evidence type="ECO:0000256" key="1">
    <source>
        <dbReference type="ARBA" id="ARBA00001933"/>
    </source>
</evidence>
<dbReference type="Gene3D" id="3.20.20.10">
    <property type="entry name" value="Alanine racemase"/>
    <property type="match status" value="1"/>
</dbReference>
<proteinExistence type="inferred from homology"/>
<dbReference type="Pfam" id="PF01168">
    <property type="entry name" value="Ala_racemase_N"/>
    <property type="match status" value="1"/>
</dbReference>
<keyword evidence="4" id="KW-0216">Detoxification</keyword>
<dbReference type="InterPro" id="IPR029066">
    <property type="entry name" value="PLP-binding_barrel"/>
</dbReference>
<evidence type="ECO:0000256" key="6">
    <source>
        <dbReference type="ARBA" id="ARBA00022833"/>
    </source>
</evidence>
<comment type="cofactor">
    <cofactor evidence="1">
        <name>pyridoxal 5'-phosphate</name>
        <dbReference type="ChEBI" id="CHEBI:597326"/>
    </cofactor>
</comment>
<feature type="domain" description="D-serine dehydratase-like" evidence="14">
    <location>
        <begin position="334"/>
        <end position="450"/>
    </location>
</feature>
<dbReference type="SUPFAM" id="SSF51419">
    <property type="entry name" value="PLP-binding barrel"/>
    <property type="match status" value="1"/>
</dbReference>
<comment type="caution">
    <text evidence="15">The sequence shown here is derived from an EMBL/GenBank/DDBJ whole genome shotgun (WGS) entry which is preliminary data.</text>
</comment>
<evidence type="ECO:0000313" key="16">
    <source>
        <dbReference type="Proteomes" id="UP000799441"/>
    </source>
</evidence>
<keyword evidence="16" id="KW-1185">Reference proteome</keyword>
<comment type="similarity">
    <text evidence="3">Belongs to the DSD1 family.</text>
</comment>
<reference evidence="15" key="1">
    <citation type="journal article" date="2020" name="Stud. Mycol.">
        <title>101 Dothideomycetes genomes: a test case for predicting lifestyles and emergence of pathogens.</title>
        <authorList>
            <person name="Haridas S."/>
            <person name="Albert R."/>
            <person name="Binder M."/>
            <person name="Bloem J."/>
            <person name="Labutti K."/>
            <person name="Salamov A."/>
            <person name="Andreopoulos B."/>
            <person name="Baker S."/>
            <person name="Barry K."/>
            <person name="Bills G."/>
            <person name="Bluhm B."/>
            <person name="Cannon C."/>
            <person name="Castanera R."/>
            <person name="Culley D."/>
            <person name="Daum C."/>
            <person name="Ezra D."/>
            <person name="Gonzalez J."/>
            <person name="Henrissat B."/>
            <person name="Kuo A."/>
            <person name="Liang C."/>
            <person name="Lipzen A."/>
            <person name="Lutzoni F."/>
            <person name="Magnuson J."/>
            <person name="Mondo S."/>
            <person name="Nolan M."/>
            <person name="Ohm R."/>
            <person name="Pangilinan J."/>
            <person name="Park H.-J."/>
            <person name="Ramirez L."/>
            <person name="Alfaro M."/>
            <person name="Sun H."/>
            <person name="Tritt A."/>
            <person name="Yoshinaga Y."/>
            <person name="Zwiers L.-H."/>
            <person name="Turgeon B."/>
            <person name="Goodwin S."/>
            <person name="Spatafora J."/>
            <person name="Crous P."/>
            <person name="Grigoriev I."/>
        </authorList>
    </citation>
    <scope>NUCLEOTIDE SEQUENCE</scope>
    <source>
        <strain evidence="15">CBS 116435</strain>
    </source>
</reference>
<evidence type="ECO:0000256" key="9">
    <source>
        <dbReference type="ARBA" id="ARBA00051198"/>
    </source>
</evidence>
<evidence type="ECO:0000256" key="11">
    <source>
        <dbReference type="ARBA" id="ARBA00066349"/>
    </source>
</evidence>
<name>A0A9P4Q0G9_9PEZI</name>
<organism evidence="15 16">
    <name type="scientific">Polychaeton citri CBS 116435</name>
    <dbReference type="NCBI Taxonomy" id="1314669"/>
    <lineage>
        <taxon>Eukaryota</taxon>
        <taxon>Fungi</taxon>
        <taxon>Dikarya</taxon>
        <taxon>Ascomycota</taxon>
        <taxon>Pezizomycotina</taxon>
        <taxon>Dothideomycetes</taxon>
        <taxon>Dothideomycetidae</taxon>
        <taxon>Capnodiales</taxon>
        <taxon>Capnodiaceae</taxon>
        <taxon>Polychaeton</taxon>
    </lineage>
</organism>
<dbReference type="EC" id="4.3.1.18" evidence="11"/>